<proteinExistence type="predicted"/>
<gene>
    <name evidence="1" type="ORF">LIER_32018</name>
</gene>
<organism evidence="1 2">
    <name type="scientific">Lithospermum erythrorhizon</name>
    <name type="common">Purple gromwell</name>
    <name type="synonym">Lithospermum officinale var. erythrorhizon</name>
    <dbReference type="NCBI Taxonomy" id="34254"/>
    <lineage>
        <taxon>Eukaryota</taxon>
        <taxon>Viridiplantae</taxon>
        <taxon>Streptophyta</taxon>
        <taxon>Embryophyta</taxon>
        <taxon>Tracheophyta</taxon>
        <taxon>Spermatophyta</taxon>
        <taxon>Magnoliopsida</taxon>
        <taxon>eudicotyledons</taxon>
        <taxon>Gunneridae</taxon>
        <taxon>Pentapetalae</taxon>
        <taxon>asterids</taxon>
        <taxon>lamiids</taxon>
        <taxon>Boraginales</taxon>
        <taxon>Boraginaceae</taxon>
        <taxon>Boraginoideae</taxon>
        <taxon>Lithospermeae</taxon>
        <taxon>Lithospermum</taxon>
    </lineage>
</organism>
<dbReference type="Proteomes" id="UP001454036">
    <property type="component" value="Unassembled WGS sequence"/>
</dbReference>
<comment type="caution">
    <text evidence="1">The sequence shown here is derived from an EMBL/GenBank/DDBJ whole genome shotgun (WGS) entry which is preliminary data.</text>
</comment>
<dbReference type="AlphaFoldDB" id="A0AAV3RW75"/>
<evidence type="ECO:0000313" key="2">
    <source>
        <dbReference type="Proteomes" id="UP001454036"/>
    </source>
</evidence>
<protein>
    <submittedName>
        <fullName evidence="1">Uncharacterized protein</fullName>
    </submittedName>
</protein>
<evidence type="ECO:0000313" key="1">
    <source>
        <dbReference type="EMBL" id="GAA0184730.1"/>
    </source>
</evidence>
<accession>A0AAV3RW75</accession>
<reference evidence="1 2" key="1">
    <citation type="submission" date="2024-01" db="EMBL/GenBank/DDBJ databases">
        <title>The complete chloroplast genome sequence of Lithospermum erythrorhizon: insights into the phylogenetic relationship among Boraginaceae species and the maternal lineages of purple gromwells.</title>
        <authorList>
            <person name="Okada T."/>
            <person name="Watanabe K."/>
        </authorList>
    </citation>
    <scope>NUCLEOTIDE SEQUENCE [LARGE SCALE GENOMIC DNA]</scope>
</reference>
<name>A0AAV3RW75_LITER</name>
<dbReference type="EMBL" id="BAABME010012120">
    <property type="protein sequence ID" value="GAA0184730.1"/>
    <property type="molecule type" value="Genomic_DNA"/>
</dbReference>
<sequence>MDENHPLDVNRFLDPNRLLDPCFLYQLTPSLWEPKCSGRGIRFLPKSQDEVLNELSGIALHSSWRFSDNQGF</sequence>
<keyword evidence="2" id="KW-1185">Reference proteome</keyword>